<evidence type="ECO:0000313" key="2">
    <source>
        <dbReference type="EMBL" id="JAT32515.1"/>
    </source>
</evidence>
<feature type="non-terminal residue" evidence="2">
    <location>
        <position position="1"/>
    </location>
</feature>
<name>A0A1B6M9B1_9HEMI</name>
<dbReference type="AlphaFoldDB" id="A0A1B6M9B1"/>
<protein>
    <submittedName>
        <fullName evidence="2">Uncharacterized protein</fullName>
    </submittedName>
</protein>
<organism evidence="2">
    <name type="scientific">Graphocephala atropunctata</name>
    <dbReference type="NCBI Taxonomy" id="36148"/>
    <lineage>
        <taxon>Eukaryota</taxon>
        <taxon>Metazoa</taxon>
        <taxon>Ecdysozoa</taxon>
        <taxon>Arthropoda</taxon>
        <taxon>Hexapoda</taxon>
        <taxon>Insecta</taxon>
        <taxon>Pterygota</taxon>
        <taxon>Neoptera</taxon>
        <taxon>Paraneoptera</taxon>
        <taxon>Hemiptera</taxon>
        <taxon>Auchenorrhyncha</taxon>
        <taxon>Membracoidea</taxon>
        <taxon>Cicadellidae</taxon>
        <taxon>Cicadellinae</taxon>
        <taxon>Cicadellini</taxon>
        <taxon>Graphocephala</taxon>
    </lineage>
</organism>
<reference evidence="2" key="1">
    <citation type="submission" date="2015-11" db="EMBL/GenBank/DDBJ databases">
        <title>De novo transcriptome assembly of four potential Pierce s Disease insect vectors from Arizona vineyards.</title>
        <authorList>
            <person name="Tassone E.E."/>
        </authorList>
    </citation>
    <scope>NUCLEOTIDE SEQUENCE</scope>
</reference>
<evidence type="ECO:0000256" key="1">
    <source>
        <dbReference type="SAM" id="MobiDB-lite"/>
    </source>
</evidence>
<accession>A0A1B6M9B1</accession>
<proteinExistence type="predicted"/>
<sequence length="138" mass="14361">VPSSIFWAFDTAPTSTIIQPNQLDIPIKPVPDKGNHFTDKMSTNINSLNPLKKMPQPPLCINTLGQSHSLSNRLPCSLVDSPLGALQLESGGESAGEESSKSPAPATVRESEEALLDLATGIHDAKGSSSGSGPSSAK</sequence>
<feature type="region of interest" description="Disordered" evidence="1">
    <location>
        <begin position="85"/>
        <end position="138"/>
    </location>
</feature>
<feature type="compositionally biased region" description="Low complexity" evidence="1">
    <location>
        <begin position="127"/>
        <end position="138"/>
    </location>
</feature>
<dbReference type="EMBL" id="GEBQ01007462">
    <property type="protein sequence ID" value="JAT32515.1"/>
    <property type="molecule type" value="Transcribed_RNA"/>
</dbReference>
<gene>
    <name evidence="2" type="ORF">g.47703</name>
</gene>